<keyword evidence="3" id="KW-1185">Reference proteome</keyword>
<reference evidence="2" key="2">
    <citation type="submission" date="2023-04" db="EMBL/GenBank/DDBJ databases">
        <authorList>
            <person name="Bruccoleri R.E."/>
            <person name="Oakeley E.J."/>
            <person name="Faust A.-M."/>
            <person name="Dessus-Babus S."/>
            <person name="Altorfer M."/>
            <person name="Burckhardt D."/>
            <person name="Oertli M."/>
            <person name="Naumann U."/>
            <person name="Petersen F."/>
            <person name="Wong J."/>
        </authorList>
    </citation>
    <scope>NUCLEOTIDE SEQUENCE</scope>
    <source>
        <strain evidence="2">GSM-AAB239-AS_SAM_17_03QT</strain>
        <tissue evidence="2">Leaf</tissue>
    </source>
</reference>
<dbReference type="InterPro" id="IPR024738">
    <property type="entry name" value="Hfi1/Tada1"/>
</dbReference>
<feature type="compositionally biased region" description="Polar residues" evidence="1">
    <location>
        <begin position="85"/>
        <end position="97"/>
    </location>
</feature>
<proteinExistence type="predicted"/>
<dbReference type="Pfam" id="PF12767">
    <property type="entry name" value="SAGA-Tad1"/>
    <property type="match status" value="1"/>
</dbReference>
<feature type="region of interest" description="Disordered" evidence="1">
    <location>
        <begin position="80"/>
        <end position="140"/>
    </location>
</feature>
<dbReference type="EMBL" id="JANAVB010008197">
    <property type="protein sequence ID" value="KAJ6841923.1"/>
    <property type="molecule type" value="Genomic_DNA"/>
</dbReference>
<dbReference type="GO" id="GO:0006357">
    <property type="term" value="P:regulation of transcription by RNA polymerase II"/>
    <property type="evidence" value="ECO:0007669"/>
    <property type="project" value="TreeGrafter"/>
</dbReference>
<dbReference type="GO" id="GO:0000124">
    <property type="term" value="C:SAGA complex"/>
    <property type="evidence" value="ECO:0007669"/>
    <property type="project" value="TreeGrafter"/>
</dbReference>
<name>A0AAX6HME6_IRIPA</name>
<evidence type="ECO:0000313" key="2">
    <source>
        <dbReference type="EMBL" id="KAJ6841923.1"/>
    </source>
</evidence>
<evidence type="ECO:0000256" key="1">
    <source>
        <dbReference type="SAM" id="MobiDB-lite"/>
    </source>
</evidence>
<dbReference type="PANTHER" id="PTHR21277:SF44">
    <property type="entry name" value="TRANSCRIPTIONAL REGULATOR OF RNA POLII, SAGA, SUBUNIT"/>
    <property type="match status" value="1"/>
</dbReference>
<sequence>MPSRPQFSRIDTGELKAKIFKKLGRQKAENYFYHLNRLLNLKLSKLEFEKFCYNTFGRENIALHNLFIKSILSNACLSHGPPSKQAATGHSRNTKASNGHFGNMFPLSPQKGRSVNSRDRRFTDRPSPLGPHGKAHNGNAQEVTNSCDLQRSRGQQSAPELISIGSKVFLEVGSVEDGEEVEQVRGSPGVQSRSPVTAPLGLSFGSLPRKAVHNGSSAIFGFPKPNIPETCSRSCELPDTRTLRKRLEGKLEHEGLGLSVDCVNLLNHGLDAYLKRLMRPCIELARSRRNSDRIQQVNGNSNRGMNGMWHEEHVQISNQGFSASLLDFQVAMDLNHQLLGGHWPVQLEKICSYQMSEL</sequence>
<dbReference type="Proteomes" id="UP001140949">
    <property type="component" value="Unassembled WGS sequence"/>
</dbReference>
<gene>
    <name evidence="2" type="ORF">M6B38_303670</name>
</gene>
<reference evidence="2" key="1">
    <citation type="journal article" date="2023" name="GigaByte">
        <title>Genome assembly of the bearded iris, Iris pallida Lam.</title>
        <authorList>
            <person name="Bruccoleri R.E."/>
            <person name="Oakeley E.J."/>
            <person name="Faust A.M.E."/>
            <person name="Altorfer M."/>
            <person name="Dessus-Babus S."/>
            <person name="Burckhardt D."/>
            <person name="Oertli M."/>
            <person name="Naumann U."/>
            <person name="Petersen F."/>
            <person name="Wong J."/>
        </authorList>
    </citation>
    <scope>NUCLEOTIDE SEQUENCE</scope>
    <source>
        <strain evidence="2">GSM-AAB239-AS_SAM_17_03QT</strain>
    </source>
</reference>
<dbReference type="AlphaFoldDB" id="A0AAX6HME6"/>
<accession>A0AAX6HME6</accession>
<organism evidence="2 3">
    <name type="scientific">Iris pallida</name>
    <name type="common">Sweet iris</name>
    <dbReference type="NCBI Taxonomy" id="29817"/>
    <lineage>
        <taxon>Eukaryota</taxon>
        <taxon>Viridiplantae</taxon>
        <taxon>Streptophyta</taxon>
        <taxon>Embryophyta</taxon>
        <taxon>Tracheophyta</taxon>
        <taxon>Spermatophyta</taxon>
        <taxon>Magnoliopsida</taxon>
        <taxon>Liliopsida</taxon>
        <taxon>Asparagales</taxon>
        <taxon>Iridaceae</taxon>
        <taxon>Iridoideae</taxon>
        <taxon>Irideae</taxon>
        <taxon>Iris</taxon>
    </lineage>
</organism>
<dbReference type="CDD" id="cd22933">
    <property type="entry name" value="HFD_HFI1"/>
    <property type="match status" value="1"/>
</dbReference>
<dbReference type="GO" id="GO:0003713">
    <property type="term" value="F:transcription coactivator activity"/>
    <property type="evidence" value="ECO:0007669"/>
    <property type="project" value="TreeGrafter"/>
</dbReference>
<dbReference type="PANTHER" id="PTHR21277">
    <property type="entry name" value="TRANSCRIPTIONAL ADAPTER 1"/>
    <property type="match status" value="1"/>
</dbReference>
<evidence type="ECO:0000313" key="3">
    <source>
        <dbReference type="Proteomes" id="UP001140949"/>
    </source>
</evidence>
<protein>
    <submittedName>
        <fullName evidence="2">Uncharacterized protein</fullName>
    </submittedName>
</protein>
<comment type="caution">
    <text evidence="2">The sequence shown here is derived from an EMBL/GenBank/DDBJ whole genome shotgun (WGS) entry which is preliminary data.</text>
</comment>